<dbReference type="Proteomes" id="UP000186228">
    <property type="component" value="Unassembled WGS sequence"/>
</dbReference>
<evidence type="ECO:0000313" key="1">
    <source>
        <dbReference type="EMBL" id="SCB20751.1"/>
    </source>
</evidence>
<keyword evidence="2" id="KW-1185">Reference proteome</keyword>
<accession>A0A1C3UZ47</accession>
<dbReference type="AlphaFoldDB" id="A0A1C3UZ47"/>
<gene>
    <name evidence="1" type="ORF">GA0061100_103601</name>
</gene>
<organism evidence="1 2">
    <name type="scientific">Rhizobium hainanense</name>
    <dbReference type="NCBI Taxonomy" id="52131"/>
    <lineage>
        <taxon>Bacteria</taxon>
        <taxon>Pseudomonadati</taxon>
        <taxon>Pseudomonadota</taxon>
        <taxon>Alphaproteobacteria</taxon>
        <taxon>Hyphomicrobiales</taxon>
        <taxon>Rhizobiaceae</taxon>
        <taxon>Rhizobium/Agrobacterium group</taxon>
        <taxon>Rhizobium</taxon>
    </lineage>
</organism>
<protein>
    <submittedName>
        <fullName evidence="1">Uncharacterized protein</fullName>
    </submittedName>
</protein>
<name>A0A1C3UZ47_9HYPH</name>
<sequence>MPIKKSSASDVFQRKISDFCDMRLKPLLQPRSFENIKGFMIGLIVFQSRPPLRAGRVDFQEIASLCGMDEEMSPEFKRAAQPGFDAILRWLGAAKANTARISPAVSPVVAKAPLRVPGKAMPAQTERRALAS</sequence>
<dbReference type="STRING" id="52131.GA0061100_103601"/>
<reference evidence="2" key="1">
    <citation type="submission" date="2016-08" db="EMBL/GenBank/DDBJ databases">
        <authorList>
            <person name="Varghese N."/>
            <person name="Submissions Spin"/>
        </authorList>
    </citation>
    <scope>NUCLEOTIDE SEQUENCE [LARGE SCALE GENOMIC DNA]</scope>
    <source>
        <strain evidence="2">CCBAU 57015</strain>
    </source>
</reference>
<dbReference type="EMBL" id="FMAC01000003">
    <property type="protein sequence ID" value="SCB20751.1"/>
    <property type="molecule type" value="Genomic_DNA"/>
</dbReference>
<dbReference type="RefSeq" id="WP_075853206.1">
    <property type="nucleotide sequence ID" value="NZ_FMAC01000003.1"/>
</dbReference>
<proteinExistence type="predicted"/>
<evidence type="ECO:0000313" key="2">
    <source>
        <dbReference type="Proteomes" id="UP000186228"/>
    </source>
</evidence>
<dbReference type="OrthoDB" id="7437883at2"/>